<evidence type="ECO:0000259" key="7">
    <source>
        <dbReference type="SMART" id="SM00244"/>
    </source>
</evidence>
<evidence type="ECO:0000256" key="3">
    <source>
        <dbReference type="ARBA" id="ARBA00022692"/>
    </source>
</evidence>
<dbReference type="AlphaFoldDB" id="A0A382APQ7"/>
<dbReference type="PANTHER" id="PTHR43327:SF2">
    <property type="entry name" value="MODULATOR OF FTSH PROTEASE HFLK"/>
    <property type="match status" value="1"/>
</dbReference>
<dbReference type="InterPro" id="IPR001107">
    <property type="entry name" value="Band_7"/>
</dbReference>
<accession>A0A382APQ7</accession>
<comment type="subcellular location">
    <subcellularLocation>
        <location evidence="1">Membrane</location>
    </subcellularLocation>
</comment>
<protein>
    <recommendedName>
        <fullName evidence="7">Band 7 domain-containing protein</fullName>
    </recommendedName>
</protein>
<dbReference type="EMBL" id="UINC01026307">
    <property type="protein sequence ID" value="SVB03525.1"/>
    <property type="molecule type" value="Genomic_DNA"/>
</dbReference>
<dbReference type="CDD" id="cd03404">
    <property type="entry name" value="SPFH_HflK"/>
    <property type="match status" value="1"/>
</dbReference>
<evidence type="ECO:0000256" key="1">
    <source>
        <dbReference type="ARBA" id="ARBA00004370"/>
    </source>
</evidence>
<feature type="domain" description="Band 7" evidence="7">
    <location>
        <begin position="11"/>
        <end position="196"/>
    </location>
</feature>
<dbReference type="InterPro" id="IPR010201">
    <property type="entry name" value="HflK"/>
</dbReference>
<feature type="non-terminal residue" evidence="8">
    <location>
        <position position="1"/>
    </location>
</feature>
<dbReference type="PANTHER" id="PTHR43327">
    <property type="entry name" value="STOMATIN-LIKE PROTEIN 2, MITOCHONDRIAL"/>
    <property type="match status" value="1"/>
</dbReference>
<dbReference type="InterPro" id="IPR036013">
    <property type="entry name" value="Band_7/SPFH_dom_sf"/>
</dbReference>
<keyword evidence="3" id="KW-0812">Transmembrane</keyword>
<gene>
    <name evidence="8" type="ORF">METZ01_LOCUS156379</name>
</gene>
<feature type="region of interest" description="Disordered" evidence="6">
    <location>
        <begin position="286"/>
        <end position="316"/>
    </location>
</feature>
<evidence type="ECO:0000256" key="2">
    <source>
        <dbReference type="ARBA" id="ARBA00006971"/>
    </source>
</evidence>
<proteinExistence type="inferred from homology"/>
<organism evidence="8">
    <name type="scientific">marine metagenome</name>
    <dbReference type="NCBI Taxonomy" id="408172"/>
    <lineage>
        <taxon>unclassified sequences</taxon>
        <taxon>metagenomes</taxon>
        <taxon>ecological metagenomes</taxon>
    </lineage>
</organism>
<evidence type="ECO:0000313" key="8">
    <source>
        <dbReference type="EMBL" id="SVB03525.1"/>
    </source>
</evidence>
<reference evidence="8" key="1">
    <citation type="submission" date="2018-05" db="EMBL/GenBank/DDBJ databases">
        <authorList>
            <person name="Lanie J.A."/>
            <person name="Ng W.-L."/>
            <person name="Kazmierczak K.M."/>
            <person name="Andrzejewski T.M."/>
            <person name="Davidsen T.M."/>
            <person name="Wayne K.J."/>
            <person name="Tettelin H."/>
            <person name="Glass J.I."/>
            <person name="Rusch D."/>
            <person name="Podicherti R."/>
            <person name="Tsui H.-C.T."/>
            <person name="Winkler M.E."/>
        </authorList>
    </citation>
    <scope>NUCLEOTIDE SEQUENCE</scope>
</reference>
<evidence type="ECO:0000256" key="6">
    <source>
        <dbReference type="SAM" id="MobiDB-lite"/>
    </source>
</evidence>
<dbReference type="SMART" id="SM00244">
    <property type="entry name" value="PHB"/>
    <property type="match status" value="1"/>
</dbReference>
<name>A0A382APQ7_9ZZZZ</name>
<dbReference type="SUPFAM" id="SSF117892">
    <property type="entry name" value="Band 7/SPFH domain"/>
    <property type="match status" value="1"/>
</dbReference>
<sequence>VVLLVGFGVMSSFYKVDPREHVVVLRLGEYLKKETETGLKFKLPFGIDKIYRVEVTTVKEEKFTFANMTTKRRNSSYSSSNRNEAEATLVVTGDLNVADVEWATQYLIEDAYDFLFEVKNPIPTFRALNESVMREVVGDRTIDEVLTSGREEIELEVEKELRRLSKQYKLGIMLKKVILQNVKPPQAVNESWDDVNQAQQEKQQTINTAKAALNQVIPKARGDATRIVEEAKGYAVERVNQADGDASLFKQVFAAYQKAPEVTRKRIYLETIGKVFATGGSGVQAGDSGVQAGDPGGQAGDPGGQGQAGKGGPRKIIIDEDAKGLLPLLNLNQEAK</sequence>
<comment type="similarity">
    <text evidence="2">Belongs to the band 7/mec-2 family. HflK subfamily.</text>
</comment>
<evidence type="ECO:0000256" key="4">
    <source>
        <dbReference type="ARBA" id="ARBA00022989"/>
    </source>
</evidence>
<feature type="compositionally biased region" description="Gly residues" evidence="6">
    <location>
        <begin position="294"/>
        <end position="311"/>
    </location>
</feature>
<dbReference type="InterPro" id="IPR050710">
    <property type="entry name" value="Band7/mec-2_domain"/>
</dbReference>
<dbReference type="GO" id="GO:0016020">
    <property type="term" value="C:membrane"/>
    <property type="evidence" value="ECO:0007669"/>
    <property type="project" value="UniProtKB-SubCell"/>
</dbReference>
<keyword evidence="5" id="KW-0472">Membrane</keyword>
<dbReference type="Gene3D" id="3.30.479.30">
    <property type="entry name" value="Band 7 domain"/>
    <property type="match status" value="1"/>
</dbReference>
<dbReference type="NCBIfam" id="TIGR01933">
    <property type="entry name" value="hflK"/>
    <property type="match status" value="1"/>
</dbReference>
<evidence type="ECO:0000256" key="5">
    <source>
        <dbReference type="ARBA" id="ARBA00023136"/>
    </source>
</evidence>
<keyword evidence="4" id="KW-1133">Transmembrane helix</keyword>
<dbReference type="Pfam" id="PF01145">
    <property type="entry name" value="Band_7"/>
    <property type="match status" value="1"/>
</dbReference>